<dbReference type="OrthoDB" id="7869153at2"/>
<dbReference type="EMBL" id="RHHS01000012">
    <property type="protein sequence ID" value="RNB59796.1"/>
    <property type="molecule type" value="Genomic_DNA"/>
</dbReference>
<accession>A0A3M8B8N4</accession>
<evidence type="ECO:0000259" key="2">
    <source>
        <dbReference type="PROSITE" id="PS50975"/>
    </source>
</evidence>
<protein>
    <submittedName>
        <fullName evidence="3">YheC/YheD family protein</fullName>
    </submittedName>
</protein>
<dbReference type="Proteomes" id="UP000268829">
    <property type="component" value="Unassembled WGS sequence"/>
</dbReference>
<gene>
    <name evidence="3" type="ORF">EDM57_03885</name>
</gene>
<comment type="caution">
    <text evidence="3">The sequence shown here is derived from an EMBL/GenBank/DDBJ whole genome shotgun (WGS) entry which is preliminary data.</text>
</comment>
<dbReference type="AlphaFoldDB" id="A0A3M8B8N4"/>
<evidence type="ECO:0000256" key="1">
    <source>
        <dbReference type="PROSITE-ProRule" id="PRU00409"/>
    </source>
</evidence>
<dbReference type="InterPro" id="IPR011761">
    <property type="entry name" value="ATP-grasp"/>
</dbReference>
<evidence type="ECO:0000313" key="3">
    <source>
        <dbReference type="EMBL" id="RNB59796.1"/>
    </source>
</evidence>
<dbReference type="Gene3D" id="3.30.470.20">
    <property type="entry name" value="ATP-grasp fold, B domain"/>
    <property type="match status" value="1"/>
</dbReference>
<evidence type="ECO:0000313" key="4">
    <source>
        <dbReference type="Proteomes" id="UP000268829"/>
    </source>
</evidence>
<feature type="domain" description="ATP-grasp" evidence="2">
    <location>
        <begin position="119"/>
        <end position="345"/>
    </location>
</feature>
<dbReference type="PROSITE" id="PS50975">
    <property type="entry name" value="ATP_GRASP"/>
    <property type="match status" value="1"/>
</dbReference>
<dbReference type="Pfam" id="PF14398">
    <property type="entry name" value="ATPgrasp_YheCD"/>
    <property type="match status" value="1"/>
</dbReference>
<organism evidence="3 4">
    <name type="scientific">Brevibacillus gelatini</name>
    <dbReference type="NCBI Taxonomy" id="1655277"/>
    <lineage>
        <taxon>Bacteria</taxon>
        <taxon>Bacillati</taxon>
        <taxon>Bacillota</taxon>
        <taxon>Bacilli</taxon>
        <taxon>Bacillales</taxon>
        <taxon>Paenibacillaceae</taxon>
        <taxon>Brevibacillus</taxon>
    </lineage>
</organism>
<reference evidence="3 4" key="1">
    <citation type="submission" date="2018-10" db="EMBL/GenBank/DDBJ databases">
        <title>Phylogenomics of Brevibacillus.</title>
        <authorList>
            <person name="Dunlap C."/>
        </authorList>
    </citation>
    <scope>NUCLEOTIDE SEQUENCE [LARGE SCALE GENOMIC DNA]</scope>
    <source>
        <strain evidence="3 4">DSM 100115</strain>
    </source>
</reference>
<sequence length="366" mass="42336">MDRIGIMLDWGIMQKGIRGDKSYERLPYYVEIGKELGLEPVFFHPRHVLPGDERVQGYFWNGSRLVSRRVAVPRVIHNRVLTGDQKARAVISRLSKKKTVFNGLVVRDKRKVHQMLWKNEHLRKYLPHTVPYSGEQFRQFLDKYQVVYVKPSIGSVGIGVARIERHGSDYHFIASKKRKVMSRPELLAAVRRWVGGKRFLIQRGIPLARYNGKTFDIRVSVQKNRERDWTVSGMVAKVANSKNKLSNLSRGGRAVPLTEALATLFSPEQQEETIQRISEAAVAIAKQYGRHFSSLADLGMDMGIDEKGNPYLIEINVRDQRYSFFKAGEKAMFKQTYRRPLEYALTLLEEQKLRKKHATQFLRLHS</sequence>
<keyword evidence="1" id="KW-0067">ATP-binding</keyword>
<dbReference type="GO" id="GO:0005524">
    <property type="term" value="F:ATP binding"/>
    <property type="evidence" value="ECO:0007669"/>
    <property type="project" value="UniProtKB-UniRule"/>
</dbReference>
<dbReference type="GO" id="GO:0046872">
    <property type="term" value="F:metal ion binding"/>
    <property type="evidence" value="ECO:0007669"/>
    <property type="project" value="InterPro"/>
</dbReference>
<name>A0A3M8B8N4_9BACL</name>
<dbReference type="SUPFAM" id="SSF56059">
    <property type="entry name" value="Glutathione synthetase ATP-binding domain-like"/>
    <property type="match status" value="1"/>
</dbReference>
<keyword evidence="4" id="KW-1185">Reference proteome</keyword>
<dbReference type="InterPro" id="IPR026838">
    <property type="entry name" value="YheC/D"/>
</dbReference>
<keyword evidence="1" id="KW-0547">Nucleotide-binding</keyword>
<dbReference type="RefSeq" id="WP_122903458.1">
    <property type="nucleotide sequence ID" value="NZ_RHHS01000012.1"/>
</dbReference>
<proteinExistence type="predicted"/>